<dbReference type="EMBL" id="HBGA01141196">
    <property type="protein sequence ID" value="CAD9040643.1"/>
    <property type="molecule type" value="Transcribed_RNA"/>
</dbReference>
<proteinExistence type="predicted"/>
<protein>
    <submittedName>
        <fullName evidence="1">Uncharacterized protein</fullName>
    </submittedName>
</protein>
<name>A0A7S1JDN4_9EUGL</name>
<gene>
    <name evidence="1" type="ORF">EGYM00392_LOCUS51812</name>
</gene>
<reference evidence="1" key="1">
    <citation type="submission" date="2021-01" db="EMBL/GenBank/DDBJ databases">
        <authorList>
            <person name="Corre E."/>
            <person name="Pelletier E."/>
            <person name="Niang G."/>
            <person name="Scheremetjew M."/>
            <person name="Finn R."/>
            <person name="Kale V."/>
            <person name="Holt S."/>
            <person name="Cochrane G."/>
            <person name="Meng A."/>
            <person name="Brown T."/>
            <person name="Cohen L."/>
        </authorList>
    </citation>
    <scope>NUCLEOTIDE SEQUENCE</scope>
    <source>
        <strain evidence="1">NIES-381</strain>
    </source>
</reference>
<accession>A0A7S1JDN4</accession>
<sequence>MPSTNLLGDCLTTFWHLSIHGLLTLNQNCLCAQFGCEHDGICAFVTQFNVLLAVPNFESQMLAILVVLHMIVKRKTVNCLSCLSPNTVVSSSPLQMSLPVPLPPAKFFMSFLIHAVHKLSPSTVAD</sequence>
<organism evidence="1">
    <name type="scientific">Eutreptiella gymnastica</name>
    <dbReference type="NCBI Taxonomy" id="73025"/>
    <lineage>
        <taxon>Eukaryota</taxon>
        <taxon>Discoba</taxon>
        <taxon>Euglenozoa</taxon>
        <taxon>Euglenida</taxon>
        <taxon>Spirocuta</taxon>
        <taxon>Euglenophyceae</taxon>
        <taxon>Eutreptiales</taxon>
        <taxon>Eutreptiaceae</taxon>
        <taxon>Eutreptiella</taxon>
    </lineage>
</organism>
<evidence type="ECO:0000313" key="1">
    <source>
        <dbReference type="EMBL" id="CAD9040643.1"/>
    </source>
</evidence>
<dbReference type="AlphaFoldDB" id="A0A7S1JDN4"/>